<feature type="region of interest" description="Disordered" evidence="1">
    <location>
        <begin position="556"/>
        <end position="593"/>
    </location>
</feature>
<organism evidence="2 3">
    <name type="scientific">Rhodonellum ikkaensis</name>
    <dbReference type="NCBI Taxonomy" id="336829"/>
    <lineage>
        <taxon>Bacteria</taxon>
        <taxon>Pseudomonadati</taxon>
        <taxon>Bacteroidota</taxon>
        <taxon>Cytophagia</taxon>
        <taxon>Cytophagales</taxon>
        <taxon>Cytophagaceae</taxon>
        <taxon>Rhodonellum</taxon>
    </lineage>
</organism>
<feature type="compositionally biased region" description="Low complexity" evidence="1">
    <location>
        <begin position="572"/>
        <end position="593"/>
    </location>
</feature>
<evidence type="ECO:0008006" key="4">
    <source>
        <dbReference type="Google" id="ProtNLM"/>
    </source>
</evidence>
<evidence type="ECO:0000313" key="3">
    <source>
        <dbReference type="Proteomes" id="UP000199663"/>
    </source>
</evidence>
<dbReference type="EMBL" id="FNQC01000011">
    <property type="protein sequence ID" value="SDZ35746.1"/>
    <property type="molecule type" value="Genomic_DNA"/>
</dbReference>
<dbReference type="Gene3D" id="6.10.140.2190">
    <property type="match status" value="1"/>
</dbReference>
<feature type="compositionally biased region" description="Pro residues" evidence="1">
    <location>
        <begin position="558"/>
        <end position="571"/>
    </location>
</feature>
<dbReference type="RefSeq" id="WP_019598767.1">
    <property type="nucleotide sequence ID" value="NZ_FNQC01000011.1"/>
</dbReference>
<dbReference type="SUPFAM" id="SSF49899">
    <property type="entry name" value="Concanavalin A-like lectins/glucanases"/>
    <property type="match status" value="1"/>
</dbReference>
<comment type="caution">
    <text evidence="2">The sequence shown here is derived from an EMBL/GenBank/DDBJ whole genome shotgun (WGS) entry which is preliminary data.</text>
</comment>
<name>A0A1H3SCJ5_9BACT</name>
<dbReference type="Proteomes" id="UP000199663">
    <property type="component" value="Unassembled WGS sequence"/>
</dbReference>
<reference evidence="2 3" key="1">
    <citation type="submission" date="2016-10" db="EMBL/GenBank/DDBJ databases">
        <authorList>
            <person name="Varghese N."/>
            <person name="Submissions S."/>
        </authorList>
    </citation>
    <scope>NUCLEOTIDE SEQUENCE [LARGE SCALE GENOMIC DNA]</scope>
    <source>
        <strain evidence="2 3">DSM 17997</strain>
    </source>
</reference>
<dbReference type="Pfam" id="PF13385">
    <property type="entry name" value="Laminin_G_3"/>
    <property type="match status" value="1"/>
</dbReference>
<gene>
    <name evidence="2" type="ORF">SAMN05444412_11161</name>
</gene>
<keyword evidence="3" id="KW-1185">Reference proteome</keyword>
<sequence>MNLIDINIQKFFKNKEQKTLTTSNSNNSGIILSQLENKVDRWEDWDGDLKVLGKTYSDNFLFSTDEDIDGESGTGGTGGGSITGLSFTGRTLTLSQTSLANLTATFNLIENDIPSLSISKINGLQNALESSSYVHPAKLWTNKAELTGASVISNIIVDALGHPTDWETRIITPASIGAEATLIKSNIVQGDGISLSGSLINKLIGSGSATFSVDNTVIRTFGNQTINGVKTFTENVIAKNLIFSLADNVEGGSTGTGGNVTGISFTGKTLTLTQTNLANLTATFSLIESDIPTLQISKISGLQTALNNATYVHPSKNWVDKTALTGANVISNISIDSLGHPTNWTTRTLTASNIGAEPTLVKSNIIQGDGLTLTGSLVNKLIGSGNITFSLDGTVIRNFGNQTIGGLKTFTENVIGKNFIFSLNEDVEGGSSGIGGNVTGLSFSGKTLTLSQSNLANLTASFSLIESDIPSLSISKTTGLQDALNAKSNTNHIHQYNDIQNKPDLNNTVNLIDININSLNGIGTIESQVATYINANQNVVRNLTSSKLYIRLIGTNPTPTPATPTPTPTATPVPTATPTVTATPTPTVTATPTATPTGSGLILYYDFGNTASYSEGNSNINDLSGIGNNATIQGTIGINYNPDNGGFVRFETAKNHWISTSKTNSQFGIQNGSYSIVFVAKRYSGSGEQLVFGNAGTSATRSMLQGGYIDSTVRFDHFNAGISTGNVTNPSTWYHITMTYDFATSTGRIYINGVLSQSGSMLSLTGNQEVILGRYASNTQNVDLGLAQIYNKTLNSTEITNLFNTQKTRFGI</sequence>
<proteinExistence type="predicted"/>
<evidence type="ECO:0000313" key="2">
    <source>
        <dbReference type="EMBL" id="SDZ35746.1"/>
    </source>
</evidence>
<accession>A0A1H3SCJ5</accession>
<protein>
    <recommendedName>
        <fullName evidence="4">Concanavalin A-like lectin/glucanase superfamily protein</fullName>
    </recommendedName>
</protein>
<evidence type="ECO:0000256" key="1">
    <source>
        <dbReference type="SAM" id="MobiDB-lite"/>
    </source>
</evidence>
<dbReference type="InterPro" id="IPR013320">
    <property type="entry name" value="ConA-like_dom_sf"/>
</dbReference>
<dbReference type="Gene3D" id="2.60.120.200">
    <property type="match status" value="1"/>
</dbReference>